<dbReference type="PANTHER" id="PTHR30055:SF234">
    <property type="entry name" value="HTH-TYPE TRANSCRIPTIONAL REGULATOR BETI"/>
    <property type="match status" value="1"/>
</dbReference>
<organism evidence="6 7">
    <name type="scientific">Sutterella wadsworthensis 2_1_59BFAA</name>
    <dbReference type="NCBI Taxonomy" id="742823"/>
    <lineage>
        <taxon>Bacteria</taxon>
        <taxon>Pseudomonadati</taxon>
        <taxon>Pseudomonadota</taxon>
        <taxon>Betaproteobacteria</taxon>
        <taxon>Burkholderiales</taxon>
        <taxon>Sutterellaceae</taxon>
        <taxon>Sutterella</taxon>
    </lineage>
</organism>
<name>K1JWR9_9BURK</name>
<dbReference type="OrthoDB" id="9816320at2"/>
<accession>K1JWR9</accession>
<dbReference type="SUPFAM" id="SSF46689">
    <property type="entry name" value="Homeodomain-like"/>
    <property type="match status" value="1"/>
</dbReference>
<dbReference type="RefSeq" id="WP_005435083.1">
    <property type="nucleotide sequence ID" value="NZ_JH815516.1"/>
</dbReference>
<dbReference type="PATRIC" id="fig|742823.3.peg.1181"/>
<dbReference type="PANTHER" id="PTHR30055">
    <property type="entry name" value="HTH-TYPE TRANSCRIPTIONAL REGULATOR RUTR"/>
    <property type="match status" value="1"/>
</dbReference>
<dbReference type="GO" id="GO:0000976">
    <property type="term" value="F:transcription cis-regulatory region binding"/>
    <property type="evidence" value="ECO:0007669"/>
    <property type="project" value="TreeGrafter"/>
</dbReference>
<dbReference type="STRING" id="742823.HMPREF9465_01188"/>
<comment type="caution">
    <text evidence="6">The sequence shown here is derived from an EMBL/GenBank/DDBJ whole genome shotgun (WGS) entry which is preliminary data.</text>
</comment>
<protein>
    <recommendedName>
        <fullName evidence="5">HTH tetR-type domain-containing protein</fullName>
    </recommendedName>
</protein>
<dbReference type="AlphaFoldDB" id="K1JWR9"/>
<keyword evidence="1" id="KW-0805">Transcription regulation</keyword>
<dbReference type="Pfam" id="PF00440">
    <property type="entry name" value="TetR_N"/>
    <property type="match status" value="1"/>
</dbReference>
<dbReference type="SUPFAM" id="SSF48498">
    <property type="entry name" value="Tetracyclin repressor-like, C-terminal domain"/>
    <property type="match status" value="1"/>
</dbReference>
<dbReference type="InterPro" id="IPR050109">
    <property type="entry name" value="HTH-type_TetR-like_transc_reg"/>
</dbReference>
<feature type="domain" description="HTH tetR-type" evidence="5">
    <location>
        <begin position="17"/>
        <end position="77"/>
    </location>
</feature>
<proteinExistence type="predicted"/>
<dbReference type="InterPro" id="IPR009057">
    <property type="entry name" value="Homeodomain-like_sf"/>
</dbReference>
<dbReference type="InterPro" id="IPR036271">
    <property type="entry name" value="Tet_transcr_reg_TetR-rel_C_sf"/>
</dbReference>
<dbReference type="PROSITE" id="PS50977">
    <property type="entry name" value="HTH_TETR_2"/>
    <property type="match status" value="1"/>
</dbReference>
<keyword evidence="3" id="KW-0804">Transcription</keyword>
<evidence type="ECO:0000313" key="7">
    <source>
        <dbReference type="Proteomes" id="UP000005835"/>
    </source>
</evidence>
<keyword evidence="7" id="KW-1185">Reference proteome</keyword>
<dbReference type="GO" id="GO:0003700">
    <property type="term" value="F:DNA-binding transcription factor activity"/>
    <property type="evidence" value="ECO:0007669"/>
    <property type="project" value="TreeGrafter"/>
</dbReference>
<dbReference type="EMBL" id="ADMG01000031">
    <property type="protein sequence ID" value="EKB31083.1"/>
    <property type="molecule type" value="Genomic_DNA"/>
</dbReference>
<dbReference type="eggNOG" id="COG1309">
    <property type="taxonomic scope" value="Bacteria"/>
</dbReference>
<gene>
    <name evidence="6" type="ORF">HMPREF9465_01188</name>
</gene>
<feature type="DNA-binding region" description="H-T-H motif" evidence="4">
    <location>
        <begin position="40"/>
        <end position="59"/>
    </location>
</feature>
<evidence type="ECO:0000259" key="5">
    <source>
        <dbReference type="PROSITE" id="PS50977"/>
    </source>
</evidence>
<dbReference type="Gene3D" id="1.10.357.10">
    <property type="entry name" value="Tetracycline Repressor, domain 2"/>
    <property type="match status" value="1"/>
</dbReference>
<evidence type="ECO:0000256" key="2">
    <source>
        <dbReference type="ARBA" id="ARBA00023125"/>
    </source>
</evidence>
<dbReference type="PRINTS" id="PR00455">
    <property type="entry name" value="HTHTETR"/>
</dbReference>
<dbReference type="InterPro" id="IPR001647">
    <property type="entry name" value="HTH_TetR"/>
</dbReference>
<evidence type="ECO:0000256" key="4">
    <source>
        <dbReference type="PROSITE-ProRule" id="PRU00335"/>
    </source>
</evidence>
<evidence type="ECO:0000256" key="3">
    <source>
        <dbReference type="ARBA" id="ARBA00023163"/>
    </source>
</evidence>
<evidence type="ECO:0000256" key="1">
    <source>
        <dbReference type="ARBA" id="ARBA00023015"/>
    </source>
</evidence>
<evidence type="ECO:0000313" key="6">
    <source>
        <dbReference type="EMBL" id="EKB31083.1"/>
    </source>
</evidence>
<dbReference type="Proteomes" id="UP000005835">
    <property type="component" value="Unassembled WGS sequence"/>
</dbReference>
<dbReference type="HOGENOM" id="CLU_069356_15_9_4"/>
<sequence>MAKVTFTIHKAGKHQRHSRRNQILDAAQRCFKKQGFHKTTLRDIAQEFGMSAGHIYNYFSNKEAIIEALVELRTQEFLDMIDTDKFADLPPEERMDKELGQVVDAYLNLDNTSLSIAIMNEALINPKVYEIVVAAASKVRNHIVEAQLLAMKEERRYAPPYEVIESRCMTIRAMLEGLRLAHIFTPEMDVPLVREMAIKRIKQILALDEAEDQAAASAEAKLRAEAMACAYYPVSEKPEA</sequence>
<keyword evidence="2 4" id="KW-0238">DNA-binding</keyword>
<reference evidence="6 7" key="1">
    <citation type="submission" date="2012-05" db="EMBL/GenBank/DDBJ databases">
        <title>The Genome Sequence of Sutterella wadsworthensis 2_1_59BFAA.</title>
        <authorList>
            <consortium name="The Broad Institute Genome Sequencing Platform"/>
            <person name="Earl A."/>
            <person name="Ward D."/>
            <person name="Feldgarden M."/>
            <person name="Gevers D."/>
            <person name="Daigneault M."/>
            <person name="Strauss J."/>
            <person name="Allen-Vercoe E."/>
            <person name="Walker B."/>
            <person name="Young S.K."/>
            <person name="Zeng Q."/>
            <person name="Gargeya S."/>
            <person name="Fitzgerald M."/>
            <person name="Haas B."/>
            <person name="Abouelleil A."/>
            <person name="Alvarado L."/>
            <person name="Arachchi H.M."/>
            <person name="Berlin A.M."/>
            <person name="Chapman S.B."/>
            <person name="Goldberg J."/>
            <person name="Griggs A."/>
            <person name="Gujja S."/>
            <person name="Hansen M."/>
            <person name="Howarth C."/>
            <person name="Imamovic A."/>
            <person name="Larimer J."/>
            <person name="McCowen C."/>
            <person name="Montmayeur A."/>
            <person name="Murphy C."/>
            <person name="Neiman D."/>
            <person name="Pearson M."/>
            <person name="Priest M."/>
            <person name="Roberts A."/>
            <person name="Saif S."/>
            <person name="Shea T."/>
            <person name="Sisk P."/>
            <person name="Sykes S."/>
            <person name="Wortman J."/>
            <person name="Nusbaum C."/>
            <person name="Birren B."/>
        </authorList>
    </citation>
    <scope>NUCLEOTIDE SEQUENCE [LARGE SCALE GENOMIC DNA]</scope>
    <source>
        <strain evidence="6 7">2_1_59BFAA</strain>
    </source>
</reference>